<dbReference type="RefSeq" id="WP_012940624.1">
    <property type="nucleotide sequence ID" value="NC_013741.1"/>
</dbReference>
<dbReference type="AlphaFoldDB" id="D2RDU4"/>
<evidence type="ECO:0000256" key="2">
    <source>
        <dbReference type="ARBA" id="ARBA00023239"/>
    </source>
</evidence>
<dbReference type="EMBL" id="CP001857">
    <property type="protein sequence ID" value="ADB58288.1"/>
    <property type="molecule type" value="Genomic_DNA"/>
</dbReference>
<comment type="caution">
    <text evidence="3">Lacks conserved residue(s) required for the propagation of feature annotation.</text>
</comment>
<dbReference type="Gene3D" id="3.40.190.10">
    <property type="entry name" value="Periplasmic binding protein-like II"/>
    <property type="match status" value="2"/>
</dbReference>
<organism evidence="4 5">
    <name type="scientific">Archaeoglobus profundus (strain DSM 5631 / JCM 9629 / NBRC 100127 / Av18)</name>
    <dbReference type="NCBI Taxonomy" id="572546"/>
    <lineage>
        <taxon>Archaea</taxon>
        <taxon>Methanobacteriati</taxon>
        <taxon>Methanobacteriota</taxon>
        <taxon>Archaeoglobi</taxon>
        <taxon>Archaeoglobales</taxon>
        <taxon>Archaeoglobaceae</taxon>
        <taxon>Archaeoglobus</taxon>
    </lineage>
</organism>
<comment type="similarity">
    <text evidence="3">Belongs to the MqnA/MqnD family. MqnD subfamily.</text>
</comment>
<dbReference type="KEGG" id="apo:Arcpr_1236"/>
<dbReference type="InterPro" id="IPR030869">
    <property type="entry name" value="MqnD"/>
</dbReference>
<evidence type="ECO:0000313" key="4">
    <source>
        <dbReference type="EMBL" id="ADB58288.1"/>
    </source>
</evidence>
<comment type="catalytic activity">
    <reaction evidence="3">
        <text>cyclic dehypoxanthinylfutalosinate = 1,4-dihydroxy-6-naphthoate + dihydroxyacetone</text>
        <dbReference type="Rhea" id="RHEA:33087"/>
        <dbReference type="ChEBI" id="CHEBI:16016"/>
        <dbReference type="ChEBI" id="CHEBI:64254"/>
        <dbReference type="ChEBI" id="CHEBI:64270"/>
        <dbReference type="EC" id="4.1.99.29"/>
    </reaction>
</comment>
<keyword evidence="1 3" id="KW-0474">Menaquinone biosynthesis</keyword>
<dbReference type="PANTHER" id="PTHR37167">
    <property type="entry name" value="1,4-DIHYDROXY-6-NAPHTOATE SYNTHASE"/>
    <property type="match status" value="1"/>
</dbReference>
<dbReference type="Proteomes" id="UP000001901">
    <property type="component" value="Chromosome"/>
</dbReference>
<sequence>MIVAHTPDADDAFMFYAMISGKIKTRLKIEHLIEDIETLNRMAFEGKLDVTALSVHAYAYLEDKYRILSAGASVGDGYGPMVVAKRDIELEGKRIAIPGKYTTATLLLKLALDEFEAVEMRFDKIIDAVKRGEVDAGLLIHEGQITYEMHNLVKVLDLWEFWYGRTGLPLPLGVNVIRRDIPEEDQKEFLRVMKESIKYALENVDEAVDYAMKYSRGMSRDLVKKFATMYVNEYTYEMPESVVKAMERMFDMAEKKGIVKKPKLDIL</sequence>
<reference evidence="4 5" key="1">
    <citation type="journal article" date="2010" name="Stand. Genomic Sci.">
        <title>Complete genome sequence of Archaeoglobus profundus type strain (AV18).</title>
        <authorList>
            <person name="von Jan M."/>
            <person name="Lapidus A."/>
            <person name="Del Rio T.G."/>
            <person name="Copeland A."/>
            <person name="Tice H."/>
            <person name="Cheng J.F."/>
            <person name="Lucas S."/>
            <person name="Chen F."/>
            <person name="Nolan M."/>
            <person name="Goodwin L."/>
            <person name="Han C."/>
            <person name="Pitluck S."/>
            <person name="Liolios K."/>
            <person name="Ivanova N."/>
            <person name="Mavromatis K."/>
            <person name="Ovchinnikova G."/>
            <person name="Chertkov O."/>
            <person name="Pati A."/>
            <person name="Chen A."/>
            <person name="Palaniappan K."/>
            <person name="Land M."/>
            <person name="Hauser L."/>
            <person name="Chang Y.J."/>
            <person name="Jeffries C.D."/>
            <person name="Saunders E."/>
            <person name="Brettin T."/>
            <person name="Detter J.C."/>
            <person name="Chain P."/>
            <person name="Eichinger K."/>
            <person name="Huber H."/>
            <person name="Spring S."/>
            <person name="Rohde M."/>
            <person name="Goker M."/>
            <person name="Wirth R."/>
            <person name="Woyke T."/>
            <person name="Bristow J."/>
            <person name="Eisen J.A."/>
            <person name="Markowitz V."/>
            <person name="Hugenholtz P."/>
            <person name="Kyrpides N.C."/>
            <person name="Klenk H.P."/>
        </authorList>
    </citation>
    <scope>NUCLEOTIDE SEQUENCE [LARGE SCALE GENOMIC DNA]</scope>
    <source>
        <strain evidence="5">DSM 5631 / JCM 9629 / NBRC 100127 / Av18</strain>
    </source>
</reference>
<dbReference type="OrthoDB" id="49741at2157"/>
<dbReference type="GO" id="GO:0009234">
    <property type="term" value="P:menaquinone biosynthetic process"/>
    <property type="evidence" value="ECO:0007669"/>
    <property type="project" value="UniProtKB-UniRule"/>
</dbReference>
<dbReference type="Pfam" id="PF02621">
    <property type="entry name" value="VitK2_biosynth"/>
    <property type="match status" value="1"/>
</dbReference>
<dbReference type="GO" id="GO:0016830">
    <property type="term" value="F:carbon-carbon lyase activity"/>
    <property type="evidence" value="ECO:0007669"/>
    <property type="project" value="UniProtKB-UniRule"/>
</dbReference>
<keyword evidence="5" id="KW-1185">Reference proteome</keyword>
<evidence type="ECO:0000256" key="3">
    <source>
        <dbReference type="HAMAP-Rule" id="MF_00996"/>
    </source>
</evidence>
<dbReference type="PaxDb" id="572546-Arcpr_1236"/>
<dbReference type="PANTHER" id="PTHR37167:SF1">
    <property type="entry name" value="1,4-DIHYDROXY-6-NAPHTOATE SYNTHASE"/>
    <property type="match status" value="1"/>
</dbReference>
<comment type="pathway">
    <text evidence="3">Quinol/quinone metabolism; menaquinone biosynthesis.</text>
</comment>
<dbReference type="EC" id="4.1.99.29" evidence="3"/>
<dbReference type="HAMAP" id="MF_00996">
    <property type="entry name" value="MqnD"/>
    <property type="match status" value="1"/>
</dbReference>
<dbReference type="GeneID" id="8739921"/>
<gene>
    <name evidence="3" type="primary">mqnD</name>
    <name evidence="4" type="ordered locus">Arcpr_1236</name>
</gene>
<feature type="active site" description="Proton acceptor" evidence="3">
    <location>
        <position position="141"/>
    </location>
</feature>
<dbReference type="SUPFAM" id="SSF53850">
    <property type="entry name" value="Periplasmic binding protein-like II"/>
    <property type="match status" value="1"/>
</dbReference>
<dbReference type="STRING" id="572546.Arcpr_1236"/>
<feature type="binding site" evidence="3">
    <location>
        <begin position="103"/>
        <end position="104"/>
    </location>
    <ligand>
        <name>substrate</name>
    </ligand>
</feature>
<evidence type="ECO:0000256" key="1">
    <source>
        <dbReference type="ARBA" id="ARBA00022428"/>
    </source>
</evidence>
<dbReference type="UniPathway" id="UPA00079"/>
<accession>D2RDU4</accession>
<name>D2RDU4_ARCPA</name>
<dbReference type="eggNOG" id="arCOG00654">
    <property type="taxonomic scope" value="Archaea"/>
</dbReference>
<keyword evidence="2 3" id="KW-0456">Lyase</keyword>
<comment type="function">
    <text evidence="3">Catalyzes the conversion of cyclic dehypoxanthine futalosine (cyclic DHFL) into 1,4-dihydroxy-6-naphthoate, a step in the biosynthesis of menaquinone (MK, vitamin K2).</text>
</comment>
<evidence type="ECO:0000313" key="5">
    <source>
        <dbReference type="Proteomes" id="UP000001901"/>
    </source>
</evidence>
<dbReference type="HOGENOM" id="CLU_070326_0_0_2"/>
<dbReference type="InterPro" id="IPR003773">
    <property type="entry name" value="Menaquinone_biosynth"/>
</dbReference>
<proteinExistence type="inferred from homology"/>
<protein>
    <recommendedName>
        <fullName evidence="3">1,4-dihydroxy-6-naphtoate synthase</fullName>
        <ecNumber evidence="3">4.1.99.29</ecNumber>
    </recommendedName>
    <alternativeName>
        <fullName evidence="3">Menaquinone biosynthetic enzyme MqnD</fullName>
    </alternativeName>
</protein>